<accession>E6JZ62</accession>
<protein>
    <submittedName>
        <fullName evidence="1">Uncharacterized protein</fullName>
    </submittedName>
</protein>
<proteinExistence type="predicted"/>
<comment type="caution">
    <text evidence="1">The sequence shown here is derived from an EMBL/GenBank/DDBJ whole genome shotgun (WGS) entry which is preliminary data.</text>
</comment>
<dbReference type="Proteomes" id="UP000004946">
    <property type="component" value="Chromosome"/>
</dbReference>
<dbReference type="HOGENOM" id="CLU_176807_0_0_11"/>
<keyword evidence="2" id="KW-1185">Reference proteome</keyword>
<gene>
    <name evidence="1" type="ORF">HMPREF0620_0957</name>
</gene>
<name>E6JZ62_PARDN</name>
<evidence type="ECO:0000313" key="2">
    <source>
        <dbReference type="Proteomes" id="UP000004946"/>
    </source>
</evidence>
<sequence>MVVRVTDGTDPYSGRPQYRDFVGHVRAWDGKTLRMRRDASANGARPEEDVAIDADRIVRMKPVPERRAERPGWEGKR</sequence>
<dbReference type="AlphaFoldDB" id="E6JZ62"/>
<dbReference type="EMBL" id="AEON01000001">
    <property type="protein sequence ID" value="EFT83952.1"/>
    <property type="molecule type" value="Genomic_DNA"/>
</dbReference>
<reference evidence="1 2" key="1">
    <citation type="submission" date="2010-12" db="EMBL/GenBank/DDBJ databases">
        <authorList>
            <person name="Muzny D."/>
            <person name="Qin X."/>
            <person name="Buhay C."/>
            <person name="Dugan-Rocha S."/>
            <person name="Ding Y."/>
            <person name="Chen G."/>
            <person name="Hawes A."/>
            <person name="Holder M."/>
            <person name="Jhangiani S."/>
            <person name="Johnson A."/>
            <person name="Khan Z."/>
            <person name="Li Z."/>
            <person name="Liu W."/>
            <person name="Liu X."/>
            <person name="Perez L."/>
            <person name="Shen H."/>
            <person name="Wang Q."/>
            <person name="Watt J."/>
            <person name="Xi L."/>
            <person name="Xin Y."/>
            <person name="Zhou J."/>
            <person name="Deng J."/>
            <person name="Jiang H."/>
            <person name="Liu Y."/>
            <person name="Qu J."/>
            <person name="Song X.-Z."/>
            <person name="Zhang L."/>
            <person name="Villasana D."/>
            <person name="Johnson A."/>
            <person name="Liu J."/>
            <person name="Liyanage D."/>
            <person name="Lorensuhewa L."/>
            <person name="Robinson T."/>
            <person name="Song A."/>
            <person name="Song B.-B."/>
            <person name="Dinh H."/>
            <person name="Thornton R."/>
            <person name="Coyle M."/>
            <person name="Francisco L."/>
            <person name="Jackson L."/>
            <person name="Javaid M."/>
            <person name="Korchina V."/>
            <person name="Kovar C."/>
            <person name="Mata R."/>
            <person name="Mathew T."/>
            <person name="Ngo R."/>
            <person name="Nguyen L."/>
            <person name="Nguyen N."/>
            <person name="Okwuonu G."/>
            <person name="Ongeri F."/>
            <person name="Pham C."/>
            <person name="Simmons D."/>
            <person name="Wilczek-Boney K."/>
            <person name="Hale W."/>
            <person name="Jakkamsetti A."/>
            <person name="Pham P."/>
            <person name="Ruth R."/>
            <person name="San Lucas F."/>
            <person name="Warren J."/>
            <person name="Zhang J."/>
            <person name="Zhao Z."/>
            <person name="Zhou C."/>
            <person name="Zhu D."/>
            <person name="Lee S."/>
            <person name="Bess C."/>
            <person name="Blankenburg K."/>
            <person name="Forbes L."/>
            <person name="Fu Q."/>
            <person name="Gubbala S."/>
            <person name="Hirani K."/>
            <person name="Jayaseelan J.C."/>
            <person name="Lara F."/>
            <person name="Munidasa M."/>
            <person name="Palculict T."/>
            <person name="Patil S."/>
            <person name="Pu L.-L."/>
            <person name="Saada N."/>
            <person name="Tang L."/>
            <person name="Weissenberger G."/>
            <person name="Zhu Y."/>
            <person name="Hemphill L."/>
            <person name="Shang Y."/>
            <person name="Youmans B."/>
            <person name="Ayvaz T."/>
            <person name="Ross M."/>
            <person name="Santibanez J."/>
            <person name="Aqrawi P."/>
            <person name="Gross S."/>
            <person name="Joshi V."/>
            <person name="Fowler G."/>
            <person name="Nazareth L."/>
            <person name="Reid J."/>
            <person name="Worley K."/>
            <person name="Petrosino J."/>
            <person name="Highlander S."/>
            <person name="Gibbs R."/>
        </authorList>
    </citation>
    <scope>NUCLEOTIDE SEQUENCE [LARGE SCALE GENOMIC DNA]</scope>
    <source>
        <strain evidence="1 2">DSM 10105</strain>
    </source>
</reference>
<dbReference type="InterPro" id="IPR046571">
    <property type="entry name" value="DUF6725"/>
</dbReference>
<organism evidence="1 2">
    <name type="scientific">Parascardovia denticolens DSM 10105 = JCM 12538</name>
    <dbReference type="NCBI Taxonomy" id="864564"/>
    <lineage>
        <taxon>Bacteria</taxon>
        <taxon>Bacillati</taxon>
        <taxon>Actinomycetota</taxon>
        <taxon>Actinomycetes</taxon>
        <taxon>Bifidobacteriales</taxon>
        <taxon>Bifidobacteriaceae</taxon>
        <taxon>Parascardovia</taxon>
    </lineage>
</organism>
<dbReference type="Pfam" id="PF20486">
    <property type="entry name" value="DUF6725"/>
    <property type="match status" value="1"/>
</dbReference>
<dbReference type="eggNOG" id="ENOG5032AHC">
    <property type="taxonomic scope" value="Bacteria"/>
</dbReference>
<evidence type="ECO:0000313" key="1">
    <source>
        <dbReference type="EMBL" id="EFT83952.1"/>
    </source>
</evidence>